<keyword evidence="4" id="KW-1185">Reference proteome</keyword>
<protein>
    <recommendedName>
        <fullName evidence="5">DUF4352 domain-containing protein</fullName>
    </recommendedName>
</protein>
<dbReference type="RefSeq" id="WP_089064934.1">
    <property type="nucleotide sequence ID" value="NZ_CP022316.1"/>
</dbReference>
<dbReference type="EMBL" id="CP022316">
    <property type="protein sequence ID" value="ASK65693.1"/>
    <property type="molecule type" value="Genomic_DNA"/>
</dbReference>
<sequence>MHQTPPTVPLPGPAVPRRPRTSFYAAVGCLSVIAGLLLGVGGFFGVRALQDGGSTPVVDGEGRAESTDGTPPAEEPTVLDKTPAGADSAVPLGSTFPLRSTALGGEVEVTVTEVDWDATEEIHEANSFNEEPREGNRYLLLTVEGAYHGDGFDGIGAGNWANVTYVAQDGTEYARSYRVTPGHDELIGQRGVAEDGGFLAEFCFEVPAGLEAGGHFVFDDVVRDVDAGAWVDAV</sequence>
<organism evidence="3 4">
    <name type="scientific">Brachybacterium avium</name>
    <dbReference type="NCBI Taxonomy" id="2017485"/>
    <lineage>
        <taxon>Bacteria</taxon>
        <taxon>Bacillati</taxon>
        <taxon>Actinomycetota</taxon>
        <taxon>Actinomycetes</taxon>
        <taxon>Micrococcales</taxon>
        <taxon>Dermabacteraceae</taxon>
        <taxon>Brachybacterium</taxon>
    </lineage>
</organism>
<dbReference type="Proteomes" id="UP000198398">
    <property type="component" value="Chromosome"/>
</dbReference>
<reference evidence="4" key="1">
    <citation type="submission" date="2017-07" db="EMBL/GenBank/DDBJ databases">
        <title>Brachybacterium sp. VR2415.</title>
        <authorList>
            <person name="Tak E.J."/>
            <person name="Bae J.-W."/>
        </authorList>
    </citation>
    <scope>NUCLEOTIDE SEQUENCE [LARGE SCALE GENOMIC DNA]</scope>
    <source>
        <strain evidence="4">VR2415</strain>
    </source>
</reference>
<keyword evidence="2" id="KW-0812">Transmembrane</keyword>
<evidence type="ECO:0000256" key="1">
    <source>
        <dbReference type="SAM" id="MobiDB-lite"/>
    </source>
</evidence>
<evidence type="ECO:0000256" key="2">
    <source>
        <dbReference type="SAM" id="Phobius"/>
    </source>
</evidence>
<gene>
    <name evidence="3" type="ORF">CFK39_07425</name>
</gene>
<evidence type="ECO:0000313" key="4">
    <source>
        <dbReference type="Proteomes" id="UP000198398"/>
    </source>
</evidence>
<keyword evidence="2" id="KW-0472">Membrane</keyword>
<dbReference type="KEGG" id="brv:CFK39_07425"/>
<evidence type="ECO:0008006" key="5">
    <source>
        <dbReference type="Google" id="ProtNLM"/>
    </source>
</evidence>
<dbReference type="AlphaFoldDB" id="A0A220UDA1"/>
<proteinExistence type="predicted"/>
<feature type="region of interest" description="Disordered" evidence="1">
    <location>
        <begin position="52"/>
        <end position="91"/>
    </location>
</feature>
<keyword evidence="2" id="KW-1133">Transmembrane helix</keyword>
<evidence type="ECO:0000313" key="3">
    <source>
        <dbReference type="EMBL" id="ASK65693.1"/>
    </source>
</evidence>
<accession>A0A220UDA1</accession>
<feature type="transmembrane region" description="Helical" evidence="2">
    <location>
        <begin position="23"/>
        <end position="46"/>
    </location>
</feature>
<name>A0A220UDA1_9MICO</name>